<dbReference type="AlphaFoldDB" id="A0A645JHR4"/>
<name>A0A645JHR4_9ZZZZ</name>
<proteinExistence type="predicted"/>
<accession>A0A645JHR4</accession>
<gene>
    <name evidence="1" type="ORF">SDC9_210995</name>
</gene>
<protein>
    <submittedName>
        <fullName evidence="1">Uncharacterized protein</fullName>
    </submittedName>
</protein>
<organism evidence="1">
    <name type="scientific">bioreactor metagenome</name>
    <dbReference type="NCBI Taxonomy" id="1076179"/>
    <lineage>
        <taxon>unclassified sequences</taxon>
        <taxon>metagenomes</taxon>
        <taxon>ecological metagenomes</taxon>
    </lineage>
</organism>
<dbReference type="EMBL" id="VSSQ01142353">
    <property type="protein sequence ID" value="MPN63238.1"/>
    <property type="molecule type" value="Genomic_DNA"/>
</dbReference>
<sequence>MRLVHLDVHALGLLVMGDKGSVVILVELARHIIGNIEQLSLRRGSACCCQCDGCQQCLELHGMHGSRPFLEQCV</sequence>
<reference evidence="1" key="1">
    <citation type="submission" date="2019-08" db="EMBL/GenBank/DDBJ databases">
        <authorList>
            <person name="Kucharzyk K."/>
            <person name="Murdoch R.W."/>
            <person name="Higgins S."/>
            <person name="Loffler F."/>
        </authorList>
    </citation>
    <scope>NUCLEOTIDE SEQUENCE</scope>
</reference>
<evidence type="ECO:0000313" key="1">
    <source>
        <dbReference type="EMBL" id="MPN63238.1"/>
    </source>
</evidence>
<comment type="caution">
    <text evidence="1">The sequence shown here is derived from an EMBL/GenBank/DDBJ whole genome shotgun (WGS) entry which is preliminary data.</text>
</comment>